<accession>A0A1L5FAZ3</accession>
<dbReference type="EMBL" id="CP018335">
    <property type="protein sequence ID" value="APM40147.1"/>
    <property type="molecule type" value="Genomic_DNA"/>
</dbReference>
<dbReference type="Pfam" id="PF11385">
    <property type="entry name" value="DUF3189"/>
    <property type="match status" value="1"/>
</dbReference>
<dbReference type="RefSeq" id="WP_073539753.1">
    <property type="nucleotide sequence ID" value="NZ_CP018335.1"/>
</dbReference>
<gene>
    <name evidence="1" type="ORF">BS101_16050</name>
</gene>
<organism evidence="1 2">
    <name type="scientific">Clostridium kluyveri</name>
    <dbReference type="NCBI Taxonomy" id="1534"/>
    <lineage>
        <taxon>Bacteria</taxon>
        <taxon>Bacillati</taxon>
        <taxon>Bacillota</taxon>
        <taxon>Clostridia</taxon>
        <taxon>Eubacteriales</taxon>
        <taxon>Clostridiaceae</taxon>
        <taxon>Clostridium</taxon>
    </lineage>
</organism>
<evidence type="ECO:0000313" key="2">
    <source>
        <dbReference type="Proteomes" id="UP000184604"/>
    </source>
</evidence>
<protein>
    <submittedName>
        <fullName evidence="1">Uncharacterized protein</fullName>
    </submittedName>
</protein>
<reference evidence="1 2" key="1">
    <citation type="submission" date="2016-12" db="EMBL/GenBank/DDBJ databases">
        <title>Complete genome sequence of Clostridium kluyveri JZZ isolated from the pit mud of a Chinese flavor liquor-making factory.</title>
        <authorList>
            <person name="Wang Y."/>
        </authorList>
    </citation>
    <scope>NUCLEOTIDE SEQUENCE [LARGE SCALE GENOMIC DNA]</scope>
    <source>
        <strain evidence="1 2">JZZ</strain>
    </source>
</reference>
<proteinExistence type="predicted"/>
<sequence>MGFIFKREVGKLCLTLSIHELIIDTKPTVNLLMNIDGYTSRRINWMSLGGPIVTKVIQQAYINTVDLVKRVKKYK</sequence>
<dbReference type="Proteomes" id="UP000184604">
    <property type="component" value="Chromosome"/>
</dbReference>
<name>A0A1L5FAZ3_CLOKL</name>
<dbReference type="AlphaFoldDB" id="A0A1L5FAZ3"/>
<evidence type="ECO:0000313" key="1">
    <source>
        <dbReference type="EMBL" id="APM40147.1"/>
    </source>
</evidence>
<dbReference type="InterPro" id="IPR021525">
    <property type="entry name" value="DUF3189"/>
</dbReference>